<keyword evidence="2" id="KW-0732">Signal</keyword>
<evidence type="ECO:0000259" key="3">
    <source>
        <dbReference type="PROSITE" id="PS50041"/>
    </source>
</evidence>
<dbReference type="Proteomes" id="UP001175271">
    <property type="component" value="Unassembled WGS sequence"/>
</dbReference>
<evidence type="ECO:0000256" key="2">
    <source>
        <dbReference type="SAM" id="SignalP"/>
    </source>
</evidence>
<feature type="signal peptide" evidence="2">
    <location>
        <begin position="1"/>
        <end position="17"/>
    </location>
</feature>
<accession>A0AA39IHC9</accession>
<organism evidence="4 5">
    <name type="scientific">Steinernema hermaphroditum</name>
    <dbReference type="NCBI Taxonomy" id="289476"/>
    <lineage>
        <taxon>Eukaryota</taxon>
        <taxon>Metazoa</taxon>
        <taxon>Ecdysozoa</taxon>
        <taxon>Nematoda</taxon>
        <taxon>Chromadorea</taxon>
        <taxon>Rhabditida</taxon>
        <taxon>Tylenchina</taxon>
        <taxon>Panagrolaimomorpha</taxon>
        <taxon>Strongyloidoidea</taxon>
        <taxon>Steinernematidae</taxon>
        <taxon>Steinernema</taxon>
    </lineage>
</organism>
<protein>
    <recommendedName>
        <fullName evidence="3">C-type lectin domain-containing protein</fullName>
    </recommendedName>
</protein>
<keyword evidence="1" id="KW-1015">Disulfide bond</keyword>
<dbReference type="PANTHER" id="PTHR22803">
    <property type="entry name" value="MANNOSE, PHOSPHOLIPASE, LECTIN RECEPTOR RELATED"/>
    <property type="match status" value="1"/>
</dbReference>
<keyword evidence="5" id="KW-1185">Reference proteome</keyword>
<dbReference type="CDD" id="cd00037">
    <property type="entry name" value="CLECT"/>
    <property type="match status" value="1"/>
</dbReference>
<dbReference type="SMART" id="SM00034">
    <property type="entry name" value="CLECT"/>
    <property type="match status" value="1"/>
</dbReference>
<dbReference type="PROSITE" id="PS00615">
    <property type="entry name" value="C_TYPE_LECTIN_1"/>
    <property type="match status" value="1"/>
</dbReference>
<feature type="chain" id="PRO_5041461021" description="C-type lectin domain-containing protein" evidence="2">
    <location>
        <begin position="18"/>
        <end position="166"/>
    </location>
</feature>
<evidence type="ECO:0000313" key="5">
    <source>
        <dbReference type="Proteomes" id="UP001175271"/>
    </source>
</evidence>
<dbReference type="Gene3D" id="3.10.100.10">
    <property type="entry name" value="Mannose-Binding Protein A, subunit A"/>
    <property type="match status" value="1"/>
</dbReference>
<proteinExistence type="predicted"/>
<dbReference type="InterPro" id="IPR016187">
    <property type="entry name" value="CTDL_fold"/>
</dbReference>
<gene>
    <name evidence="4" type="ORF">QR680_008252</name>
</gene>
<sequence length="166" mass="19669">MKTETFLFSILFAICLSDELLDDCHKICQSRVPCWDGWTYYSHTRSCYRVYHNMNWFQAADYCRSLGANLTSIHGNHENSFVGRVAYNGDGDARTWVGGFYFGGEYNWNDGTEMDFTNWRFDFEEKDEAYPCVSIENFKCTNKIKWLNDDCYRQLRTFVCKRPAFF</sequence>
<dbReference type="AlphaFoldDB" id="A0AA39IHC9"/>
<dbReference type="PROSITE" id="PS50041">
    <property type="entry name" value="C_TYPE_LECTIN_2"/>
    <property type="match status" value="1"/>
</dbReference>
<evidence type="ECO:0000313" key="4">
    <source>
        <dbReference type="EMBL" id="KAK0423645.1"/>
    </source>
</evidence>
<dbReference type="InterPro" id="IPR018378">
    <property type="entry name" value="C-type_lectin_CS"/>
</dbReference>
<dbReference type="InterPro" id="IPR016186">
    <property type="entry name" value="C-type_lectin-like/link_sf"/>
</dbReference>
<dbReference type="InterPro" id="IPR050111">
    <property type="entry name" value="C-type_lectin/snaclec_domain"/>
</dbReference>
<evidence type="ECO:0000256" key="1">
    <source>
        <dbReference type="ARBA" id="ARBA00023157"/>
    </source>
</evidence>
<dbReference type="EMBL" id="JAUCMV010000001">
    <property type="protein sequence ID" value="KAK0423645.1"/>
    <property type="molecule type" value="Genomic_DNA"/>
</dbReference>
<comment type="caution">
    <text evidence="4">The sequence shown here is derived from an EMBL/GenBank/DDBJ whole genome shotgun (WGS) entry which is preliminary data.</text>
</comment>
<dbReference type="Pfam" id="PF00059">
    <property type="entry name" value="Lectin_C"/>
    <property type="match status" value="1"/>
</dbReference>
<name>A0AA39IHC9_9BILA</name>
<dbReference type="SUPFAM" id="SSF56436">
    <property type="entry name" value="C-type lectin-like"/>
    <property type="match status" value="1"/>
</dbReference>
<feature type="domain" description="C-type lectin" evidence="3">
    <location>
        <begin position="43"/>
        <end position="151"/>
    </location>
</feature>
<dbReference type="InterPro" id="IPR001304">
    <property type="entry name" value="C-type_lectin-like"/>
</dbReference>
<reference evidence="4" key="1">
    <citation type="submission" date="2023-06" db="EMBL/GenBank/DDBJ databases">
        <title>Genomic analysis of the entomopathogenic nematode Steinernema hermaphroditum.</title>
        <authorList>
            <person name="Schwarz E.M."/>
            <person name="Heppert J.K."/>
            <person name="Baniya A."/>
            <person name="Schwartz H.T."/>
            <person name="Tan C.-H."/>
            <person name="Antoshechkin I."/>
            <person name="Sternberg P.W."/>
            <person name="Goodrich-Blair H."/>
            <person name="Dillman A.R."/>
        </authorList>
    </citation>
    <scope>NUCLEOTIDE SEQUENCE</scope>
    <source>
        <strain evidence="4">PS9179</strain>
        <tissue evidence="4">Whole animal</tissue>
    </source>
</reference>